<reference evidence="1" key="1">
    <citation type="journal article" date="2022" name="bioRxiv">
        <title>Sequencing and chromosome-scale assembly of the giantPleurodeles waltlgenome.</title>
        <authorList>
            <person name="Brown T."/>
            <person name="Elewa A."/>
            <person name="Iarovenko S."/>
            <person name="Subramanian E."/>
            <person name="Araus A.J."/>
            <person name="Petzold A."/>
            <person name="Susuki M."/>
            <person name="Suzuki K.-i.T."/>
            <person name="Hayashi T."/>
            <person name="Toyoda A."/>
            <person name="Oliveira C."/>
            <person name="Osipova E."/>
            <person name="Leigh N.D."/>
            <person name="Simon A."/>
            <person name="Yun M.H."/>
        </authorList>
    </citation>
    <scope>NUCLEOTIDE SEQUENCE</scope>
    <source>
        <strain evidence="1">20211129_DDA</strain>
        <tissue evidence="1">Liver</tissue>
    </source>
</reference>
<evidence type="ECO:0000313" key="2">
    <source>
        <dbReference type="Proteomes" id="UP001066276"/>
    </source>
</evidence>
<dbReference type="EMBL" id="JANPWB010000007">
    <property type="protein sequence ID" value="KAJ1169536.1"/>
    <property type="molecule type" value="Genomic_DNA"/>
</dbReference>
<proteinExistence type="predicted"/>
<keyword evidence="2" id="KW-1185">Reference proteome</keyword>
<sequence>MRDLFHSTSEWCEWVKDRFQSFFQDASRAAAQKKKSRFRWLESKLQRLYELEHRGWDIDDEMEETQKGLTRHFREESRKIIFRTRTENLKKGEKCNSFIFNKLHSTHTLLVQLEDSQGNFQSGKEHVMRVMTDFYGELYSPKSSEKSQADTFLEGISKHWVRKRERC</sequence>
<gene>
    <name evidence="1" type="ORF">NDU88_001429</name>
</gene>
<protein>
    <submittedName>
        <fullName evidence="1">Uncharacterized protein</fullName>
    </submittedName>
</protein>
<dbReference type="AlphaFoldDB" id="A0AAV7SZV8"/>
<accession>A0AAV7SZV8</accession>
<name>A0AAV7SZV8_PLEWA</name>
<dbReference type="Proteomes" id="UP001066276">
    <property type="component" value="Chromosome 4_1"/>
</dbReference>
<evidence type="ECO:0000313" key="1">
    <source>
        <dbReference type="EMBL" id="KAJ1169536.1"/>
    </source>
</evidence>
<organism evidence="1 2">
    <name type="scientific">Pleurodeles waltl</name>
    <name type="common">Iberian ribbed newt</name>
    <dbReference type="NCBI Taxonomy" id="8319"/>
    <lineage>
        <taxon>Eukaryota</taxon>
        <taxon>Metazoa</taxon>
        <taxon>Chordata</taxon>
        <taxon>Craniata</taxon>
        <taxon>Vertebrata</taxon>
        <taxon>Euteleostomi</taxon>
        <taxon>Amphibia</taxon>
        <taxon>Batrachia</taxon>
        <taxon>Caudata</taxon>
        <taxon>Salamandroidea</taxon>
        <taxon>Salamandridae</taxon>
        <taxon>Pleurodelinae</taxon>
        <taxon>Pleurodeles</taxon>
    </lineage>
</organism>
<comment type="caution">
    <text evidence="1">The sequence shown here is derived from an EMBL/GenBank/DDBJ whole genome shotgun (WGS) entry which is preliminary data.</text>
</comment>